<evidence type="ECO:0000313" key="1">
    <source>
        <dbReference type="EMBL" id="DAD92572.1"/>
    </source>
</evidence>
<organism evidence="1">
    <name type="scientific">Siphoviridae sp. ctUse40</name>
    <dbReference type="NCBI Taxonomy" id="2826356"/>
    <lineage>
        <taxon>Viruses</taxon>
        <taxon>Duplodnaviria</taxon>
        <taxon>Heunggongvirae</taxon>
        <taxon>Uroviricota</taxon>
        <taxon>Caudoviricetes</taxon>
    </lineage>
</organism>
<protein>
    <submittedName>
        <fullName evidence="1">Uncharacterized protein</fullName>
    </submittedName>
</protein>
<proteinExistence type="predicted"/>
<name>A0A8S5NDN6_9CAUD</name>
<dbReference type="EMBL" id="BK015139">
    <property type="protein sequence ID" value="DAD92572.1"/>
    <property type="molecule type" value="Genomic_DNA"/>
</dbReference>
<reference evidence="1" key="1">
    <citation type="journal article" date="2021" name="Proc. Natl. Acad. Sci. U.S.A.">
        <title>A Catalog of Tens of Thousands of Viruses from Human Metagenomes Reveals Hidden Associations with Chronic Diseases.</title>
        <authorList>
            <person name="Tisza M.J."/>
            <person name="Buck C.B."/>
        </authorList>
    </citation>
    <scope>NUCLEOTIDE SEQUENCE</scope>
    <source>
        <strain evidence="1">CtUse40</strain>
    </source>
</reference>
<sequence length="30" mass="3609">MKNFNKLIKELENKNVDINIFIALVRLIHK</sequence>
<accession>A0A8S5NDN6</accession>